<dbReference type="InterPro" id="IPR025263">
    <property type="entry name" value="YhdP_central"/>
</dbReference>
<evidence type="ECO:0000256" key="2">
    <source>
        <dbReference type="SAM" id="Phobius"/>
    </source>
</evidence>
<accession>A0A0F6TRL1</accession>
<dbReference type="InterPro" id="IPR003010">
    <property type="entry name" value="C-N_Hydrolase"/>
</dbReference>
<feature type="transmembrane region" description="Helical" evidence="2">
    <location>
        <begin position="12"/>
        <end position="34"/>
    </location>
</feature>
<dbReference type="InterPro" id="IPR011836">
    <property type="entry name" value="YhdP"/>
</dbReference>
<dbReference type="InterPro" id="IPR045254">
    <property type="entry name" value="Nit1/2_C-N_Hydrolase"/>
</dbReference>
<sequence length="1570" mass="175562">MAKTLTRLFRRFLTSVLWLVSILVIIFVLLLSVVKLTLPYWTDNKERMVALVEGQIGGAFDYESLEVDWSEFKPSIFINGATWSNQNKSQSYQADKTYVVLNFWESLFNGYLITETIEVNQASAEILISSLTQNVEPFSVDFSVLLKRYPEIIDQESINLNDVSLNLHKDNTVRTVQFNSIGFTKLGQQRQLIIESQSSFASQGRIIVESKGQPFDKKNPIKVYGLLRDFDVIDSTDFFELPQGIPVELADTEFWLEYEGETPKSGRLLFSAASTSSRVAKLDAEINYQTEGNLSIFSSDQFHVVERSGEGQLKNYDSYFKLVRRETSATNTDWLLEAENTPIGYFMTLASPFMPLDFRDPLSKIQPQGELVTLDIEAQQTEKGILPKFGNAELVNVSIEESSLSPKFQLDRISIRDEGEGWRIKASASNTQIEWGEAFKEAIPVDSLMLDSWVSFLDRPLININQFSLDNADVSTTINGALRILDNDVDVSIYGESKNINIAELEKYWPRNEMEDDVLEFLDMALISGEVKLATLTWRGNYDDFPYQNNEGQFDLQATVDNSTFKFDSDWPAVEGLAAKAHFSNNQMFLSATEGSILGNGFDNVEGVIESVFTEGSVLKLDLKNQVAFAPYQSLFLNSPLKEWLGEELLDLKFSGQLKNNLKVTVPLSDDSPDATLEGVITFAGQDIELQSYSLGLKGIQGELHYTEKGAVAEKLDATLWHSPVAIDIAVDEYTNNHDLVNINASSSFDVAKAVASLNMQLPIYVEGKSLVNLHYRQDSEGAESMIVRSDLEGTELNGPSWLSKTKEEKSPFLATLYRSNNRIHARTIYRDTISSQLNFGVGTPEDINGVIAMGDLATHSIKVPEKGVAIEGFFGEIHSDEWLNSLQVKKEGDFYWPDWIDHISIRTALFTIAGQSLHDVVFTDSLLEDDSVRFNVEAKEGFGNLTLYADGRKHVTIEALDIELNSFNQLSSSEVSINKTSLDNWQLECLSCKINGIDTGKLTLVSNLENGIVVVKGDSQIEGQLSAYLEGRWQRQESSVSIDFTTQDTGRLLQLWGFGDGIEGTKTTGAIQLSWAGGFHDISLKNLNGTIKLETGEGVVKELSDRQARVFSLFSLQSVRRRLSLDFSDLFEDGFFYDKMNGEFTIKSGVVHSDNVFIDGTSADVRVKGSIDLVKQTVNQNVTVVPKLGSSLPVLAGWAVEPTTGLIMLLVNKIFEPVIDVVVSIEYKVSGDLTNPQVIEVNKKSKEVAVPEPEPEQTQESQPKAEPALEQEHEEQSASENQTDQDNQPVDNDGGQLMSSKTINIGLIQMSSSSEVEANLQKAEALIRASAHDGADMVVLPETFALMEKYNGQKLGFVEKHKEGPIQDWMRRVAQENRVIVVGGTIAIESGVEERPFARCYVYDAQGDEMTYYDKIHMFDVAVKDDEVYSESDNTLAGDEVKTFTINGINFGLSVCYDLRFPELYRQYQKSAVDIILAPSAFTLKTGEVHWQLLLQARAVENLCFVVASNQTGEHDNKRKTYGHSMFVGPWGEVLDAMEGEEGYINHTLDIEQIEMIKKRFPVHTHRRL</sequence>
<dbReference type="PANTHER" id="PTHR38690:SF1">
    <property type="entry name" value="PROTEASE"/>
    <property type="match status" value="1"/>
</dbReference>
<dbReference type="PANTHER" id="PTHR38690">
    <property type="entry name" value="PROTEASE-RELATED"/>
    <property type="match status" value="1"/>
</dbReference>
<protein>
    <submittedName>
        <fullName evidence="4">Putative membrane protein</fullName>
    </submittedName>
</protein>
<dbReference type="NCBIfam" id="TIGR02099">
    <property type="entry name" value="YhdP family protein"/>
    <property type="match status" value="1"/>
</dbReference>
<evidence type="ECO:0000313" key="4">
    <source>
        <dbReference type="EMBL" id="AKE52690.1"/>
    </source>
</evidence>
<dbReference type="PROSITE" id="PS50263">
    <property type="entry name" value="CN_HYDROLASE"/>
    <property type="match status" value="1"/>
</dbReference>
<dbReference type="SUPFAM" id="SSF56317">
    <property type="entry name" value="Carbon-nitrogen hydrolase"/>
    <property type="match status" value="1"/>
</dbReference>
<name>A0A0F6TRL1_9GAMM</name>
<feature type="compositionally biased region" description="Polar residues" evidence="1">
    <location>
        <begin position="1279"/>
        <end position="1291"/>
    </location>
</feature>
<dbReference type="CDD" id="cd07572">
    <property type="entry name" value="nit"/>
    <property type="match status" value="1"/>
</dbReference>
<dbReference type="InterPro" id="IPR036526">
    <property type="entry name" value="C-N_Hydrolase_sf"/>
</dbReference>
<dbReference type="GO" id="GO:0016811">
    <property type="term" value="F:hydrolase activity, acting on carbon-nitrogen (but not peptide) bonds, in linear amides"/>
    <property type="evidence" value="ECO:0007669"/>
    <property type="project" value="InterPro"/>
</dbReference>
<dbReference type="RefSeq" id="WP_084616972.1">
    <property type="nucleotide sequence ID" value="NZ_CP010975.1"/>
</dbReference>
<keyword evidence="2" id="KW-0472">Membrane</keyword>
<dbReference type="Pfam" id="PF13116">
    <property type="entry name" value="YhdP"/>
    <property type="match status" value="1"/>
</dbReference>
<keyword evidence="5" id="KW-1185">Reference proteome</keyword>
<reference evidence="4 5" key="1">
    <citation type="submission" date="2015-02" db="EMBL/GenBank/DDBJ databases">
        <title>Complete genome sequence of Kangiella geojedonensis strain YCS-5T.</title>
        <authorList>
            <person name="Kim K.M."/>
        </authorList>
    </citation>
    <scope>NUCLEOTIDE SEQUENCE [LARGE SCALE GENOMIC DNA]</scope>
    <source>
        <strain evidence="4 5">YCS-5</strain>
    </source>
</reference>
<organism evidence="4 5">
    <name type="scientific">Kangiella geojedonensis</name>
    <dbReference type="NCBI Taxonomy" id="914150"/>
    <lineage>
        <taxon>Bacteria</taxon>
        <taxon>Pseudomonadati</taxon>
        <taxon>Pseudomonadota</taxon>
        <taxon>Gammaproteobacteria</taxon>
        <taxon>Kangiellales</taxon>
        <taxon>Kangiellaceae</taxon>
        <taxon>Kangiella</taxon>
    </lineage>
</organism>
<keyword evidence="2" id="KW-1133">Transmembrane helix</keyword>
<dbReference type="KEGG" id="kge:TQ33_1749"/>
<evidence type="ECO:0000256" key="1">
    <source>
        <dbReference type="SAM" id="MobiDB-lite"/>
    </source>
</evidence>
<dbReference type="HOGENOM" id="CLU_245500_0_0_6"/>
<dbReference type="Pfam" id="PF00795">
    <property type="entry name" value="CN_hydrolase"/>
    <property type="match status" value="1"/>
</dbReference>
<keyword evidence="2" id="KW-0812">Transmembrane</keyword>
<dbReference type="STRING" id="914150.TQ33_1749"/>
<dbReference type="OrthoDB" id="9762238at2"/>
<gene>
    <name evidence="4" type="ORF">TQ33_1749</name>
</gene>
<feature type="region of interest" description="Disordered" evidence="1">
    <location>
        <begin position="1245"/>
        <end position="1297"/>
    </location>
</feature>
<proteinExistence type="predicted"/>
<dbReference type="EMBL" id="CP010975">
    <property type="protein sequence ID" value="AKE52690.1"/>
    <property type="molecule type" value="Genomic_DNA"/>
</dbReference>
<evidence type="ECO:0000313" key="5">
    <source>
        <dbReference type="Proteomes" id="UP000034071"/>
    </source>
</evidence>
<dbReference type="Gene3D" id="3.60.110.10">
    <property type="entry name" value="Carbon-nitrogen hydrolase"/>
    <property type="match status" value="1"/>
</dbReference>
<dbReference type="Proteomes" id="UP000034071">
    <property type="component" value="Chromosome"/>
</dbReference>
<evidence type="ECO:0000259" key="3">
    <source>
        <dbReference type="PROSITE" id="PS50263"/>
    </source>
</evidence>
<feature type="domain" description="CN hydrolase" evidence="3">
    <location>
        <begin position="1304"/>
        <end position="1552"/>
    </location>
</feature>